<dbReference type="OrthoDB" id="2194086at2759"/>
<evidence type="ECO:0000313" key="2">
    <source>
        <dbReference type="Proteomes" id="UP000740883"/>
    </source>
</evidence>
<sequence length="343" mass="40489">MNNISERLNGVKARLDNEIVFLDIHSSRLYIKGKESKTIRLKEIKSLHTKNENTFLLKLKLASSSLVFGFENHNARDLVKNILLRFIKPEEKVVEEVLNRDNSTKQQFANTKAVVGAEVFWGVHKDKILQTYDLMLQQPGREINYDAEEFIYSLPPVFLRIFGDMNCSINQFFNYVRQSNFFDIRNQPNCIDRMIIDNLRDFKIETNYAVRLNNQSMVNMNSWTPPKEFPIIQAKSTEFEPIYYLEDTVESRERSGYEISNKPLSCKLDLKVEKKDEEFKYDRKDVKKTVDLSKLVYKCLKNKMDISKEIANIEVFIEELKKKYGEKNIKLFKRILPTYFIKV</sequence>
<accession>A0A9P6KYD9</accession>
<evidence type="ECO:0000313" key="1">
    <source>
        <dbReference type="EMBL" id="KAF9761655.1"/>
    </source>
</evidence>
<dbReference type="Proteomes" id="UP000740883">
    <property type="component" value="Unassembled WGS sequence"/>
</dbReference>
<comment type="caution">
    <text evidence="1">The sequence shown here is derived from an EMBL/GenBank/DDBJ whole genome shotgun (WGS) entry which is preliminary data.</text>
</comment>
<dbReference type="AlphaFoldDB" id="A0A9P6KYD9"/>
<name>A0A9P6KYD9_9MICR</name>
<reference evidence="1 2" key="1">
    <citation type="journal article" date="2020" name="Genome Biol. Evol.">
        <title>Comparative genomics of strictly vertically transmitted, feminizing microsporidia endosymbionts of amphipod crustaceans.</title>
        <authorList>
            <person name="Cormier A."/>
            <person name="Chebbi M.A."/>
            <person name="Giraud I."/>
            <person name="Wattier R."/>
            <person name="Teixeira M."/>
            <person name="Gilbert C."/>
            <person name="Rigaud T."/>
            <person name="Cordaux R."/>
        </authorList>
    </citation>
    <scope>NUCLEOTIDE SEQUENCE [LARGE SCALE GENOMIC DNA]</scope>
    <source>
        <strain evidence="1 2">Ou3-Ou53</strain>
    </source>
</reference>
<gene>
    <name evidence="1" type="ORF">NGRA_2486</name>
</gene>
<keyword evidence="2" id="KW-1185">Reference proteome</keyword>
<proteinExistence type="predicted"/>
<protein>
    <submittedName>
        <fullName evidence="1">Uncharacterized protein</fullName>
    </submittedName>
</protein>
<dbReference type="EMBL" id="SBJO01000283">
    <property type="protein sequence ID" value="KAF9761655.1"/>
    <property type="molecule type" value="Genomic_DNA"/>
</dbReference>
<organism evidence="1 2">
    <name type="scientific">Nosema granulosis</name>
    <dbReference type="NCBI Taxonomy" id="83296"/>
    <lineage>
        <taxon>Eukaryota</taxon>
        <taxon>Fungi</taxon>
        <taxon>Fungi incertae sedis</taxon>
        <taxon>Microsporidia</taxon>
        <taxon>Nosematidae</taxon>
        <taxon>Nosema</taxon>
    </lineage>
</organism>